<accession>A0AAD7YDN3</accession>
<comment type="catalytic activity">
    <reaction evidence="1">
        <text>All bonds known to be hydrolyzed by this endopeptidase have arginine in P1 and an acidic residue in P4. P6 is often occupied by an acidic residue or by a hydroxy-amino-acid residue, the phosphorylation of which enhances cleavage.</text>
        <dbReference type="EC" id="3.4.22.49"/>
    </reaction>
</comment>
<evidence type="ECO:0000256" key="3">
    <source>
        <dbReference type="ARBA" id="ARBA00022801"/>
    </source>
</evidence>
<reference evidence="6" key="1">
    <citation type="submission" date="2023-03" db="EMBL/GenBank/DDBJ databases">
        <title>Chromosome-level genomes of two armyworms, Mythimna separata and Mythimna loreyi, provide insights into the biosynthesis and reception of sex pheromones.</title>
        <authorList>
            <person name="Zhao H."/>
        </authorList>
    </citation>
    <scope>NUCLEOTIDE SEQUENCE</scope>
    <source>
        <strain evidence="6">BeijingLab</strain>
        <tissue evidence="6">Pupa</tissue>
    </source>
</reference>
<dbReference type="GO" id="GO:0005634">
    <property type="term" value="C:nucleus"/>
    <property type="evidence" value="ECO:0007669"/>
    <property type="project" value="InterPro"/>
</dbReference>
<dbReference type="GO" id="GO:0051307">
    <property type="term" value="P:meiotic chromosome separation"/>
    <property type="evidence" value="ECO:0007669"/>
    <property type="project" value="TreeGrafter"/>
</dbReference>
<name>A0AAD7YDN3_MYTSE</name>
<dbReference type="PROSITE" id="PS51700">
    <property type="entry name" value="SEPARIN"/>
    <property type="match status" value="1"/>
</dbReference>
<dbReference type="EC" id="3.4.22.49" evidence="2"/>
<dbReference type="Proteomes" id="UP001231518">
    <property type="component" value="Chromosome 21"/>
</dbReference>
<dbReference type="GO" id="GO:0006508">
    <property type="term" value="P:proteolysis"/>
    <property type="evidence" value="ECO:0007669"/>
    <property type="project" value="InterPro"/>
</dbReference>
<dbReference type="GO" id="GO:0005737">
    <property type="term" value="C:cytoplasm"/>
    <property type="evidence" value="ECO:0007669"/>
    <property type="project" value="TreeGrafter"/>
</dbReference>
<dbReference type="Pfam" id="PF03568">
    <property type="entry name" value="Separin_C"/>
    <property type="match status" value="1"/>
</dbReference>
<dbReference type="InterPro" id="IPR030397">
    <property type="entry name" value="SEPARIN_core_dom"/>
</dbReference>
<sequence length="723" mass="81452">MEDFDVFTNEINFTKPLFKNILNKYVHDVPPTPNGPNYQSGRKLMAEECLADNDDVGCAFHLSEASSASLRTMAVYRDEQLKAAGNKLYKITSYIKPVKDIIDANPIPKKEAEILDVLLDGTDDLANVLESFAIEEEVPFYKRYLHFSNENNVDNFQKILKELPKEWTVVQLSVPYNPNENLKPLLEYRTEVDSIFLSLFTNDYLEDAGLGPMTVHIPANVTKEVDSIFLSLFTNDYLEDSGLGPMTVHIPANVTKQGERPLFTELYSLLDENYKTIDNAQFLNNKRLVQNYWSRREDIDLRMKSVINVMDKEWLGGWGCLLTGKLVDKSLKEKVVKLVDTTIQDWGFIRLTQKQKILLYNLIECSPVLQSQQIKSCIRRILTEHGNIDDVRQVLNIECGSCSKEFRFLNELCLKCLSKSFEKIHHFGLVDGIRAFSQAAAQVKDSEEWGLKKAKRHPVILIVDEMLDTFPWETLPILNQHPVSRMENIHFLYYLYKVHQSDVIDGYFAAKCDVGRYVINPEKNLDRMENRMTSFVEYWCPEWTGHIGEPPSAQDFISHLSEADVFLYCGHGDGCQLAAGGCGGAGVEGAKGNAVCVLSGCGSVRLTTSAPRAPPAAAHHHLHIAGCPMVVGMLWEVTDLEVDKVVSTLVSLYVPSAAPVPWHSVGKAKWSNRVLDVTAGEQKSQLIPERDLLRAVCRARGSTNYVMIASSVVARGLPVRIRD</sequence>
<dbReference type="GO" id="GO:0004197">
    <property type="term" value="F:cysteine-type endopeptidase activity"/>
    <property type="evidence" value="ECO:0007669"/>
    <property type="project" value="InterPro"/>
</dbReference>
<gene>
    <name evidence="6" type="ORF">PYW07_008733</name>
</gene>
<dbReference type="GO" id="GO:0072686">
    <property type="term" value="C:mitotic spindle"/>
    <property type="evidence" value="ECO:0007669"/>
    <property type="project" value="TreeGrafter"/>
</dbReference>
<dbReference type="AlphaFoldDB" id="A0AAD7YDN3"/>
<evidence type="ECO:0000313" key="7">
    <source>
        <dbReference type="Proteomes" id="UP001231518"/>
    </source>
</evidence>
<keyword evidence="4" id="KW-0159">Chromosome partition</keyword>
<protein>
    <recommendedName>
        <fullName evidence="2">separase</fullName>
        <ecNumber evidence="2">3.4.22.49</ecNumber>
    </recommendedName>
</protein>
<dbReference type="EMBL" id="JARGEI010000022">
    <property type="protein sequence ID" value="KAJ8711491.1"/>
    <property type="molecule type" value="Genomic_DNA"/>
</dbReference>
<proteinExistence type="predicted"/>
<evidence type="ECO:0000256" key="2">
    <source>
        <dbReference type="ARBA" id="ARBA00012489"/>
    </source>
</evidence>
<keyword evidence="3" id="KW-0378">Hydrolase</keyword>
<dbReference type="PANTHER" id="PTHR12792:SF0">
    <property type="entry name" value="SEPARIN"/>
    <property type="match status" value="1"/>
</dbReference>
<evidence type="ECO:0000256" key="1">
    <source>
        <dbReference type="ARBA" id="ARBA00000451"/>
    </source>
</evidence>
<evidence type="ECO:0000313" key="6">
    <source>
        <dbReference type="EMBL" id="KAJ8711491.1"/>
    </source>
</evidence>
<dbReference type="InterPro" id="IPR005314">
    <property type="entry name" value="Peptidase_C50"/>
</dbReference>
<evidence type="ECO:0000256" key="4">
    <source>
        <dbReference type="ARBA" id="ARBA00022829"/>
    </source>
</evidence>
<organism evidence="6 7">
    <name type="scientific">Mythimna separata</name>
    <name type="common">Oriental armyworm</name>
    <name type="synonym">Pseudaletia separata</name>
    <dbReference type="NCBI Taxonomy" id="271217"/>
    <lineage>
        <taxon>Eukaryota</taxon>
        <taxon>Metazoa</taxon>
        <taxon>Ecdysozoa</taxon>
        <taxon>Arthropoda</taxon>
        <taxon>Hexapoda</taxon>
        <taxon>Insecta</taxon>
        <taxon>Pterygota</taxon>
        <taxon>Neoptera</taxon>
        <taxon>Endopterygota</taxon>
        <taxon>Lepidoptera</taxon>
        <taxon>Glossata</taxon>
        <taxon>Ditrysia</taxon>
        <taxon>Noctuoidea</taxon>
        <taxon>Noctuidae</taxon>
        <taxon>Noctuinae</taxon>
        <taxon>Hadenini</taxon>
        <taxon>Mythimna</taxon>
    </lineage>
</organism>
<feature type="domain" description="Peptidase C50" evidence="5">
    <location>
        <begin position="512"/>
        <end position="612"/>
    </location>
</feature>
<comment type="caution">
    <text evidence="6">The sequence shown here is derived from an EMBL/GenBank/DDBJ whole genome shotgun (WGS) entry which is preliminary data.</text>
</comment>
<evidence type="ECO:0000259" key="5">
    <source>
        <dbReference type="PROSITE" id="PS51700"/>
    </source>
</evidence>
<keyword evidence="7" id="KW-1185">Reference proteome</keyword>
<dbReference type="PANTHER" id="PTHR12792">
    <property type="entry name" value="EXTRA SPINDLE POLES 1-RELATED"/>
    <property type="match status" value="1"/>
</dbReference>